<dbReference type="Proteomes" id="UP000652761">
    <property type="component" value="Unassembled WGS sequence"/>
</dbReference>
<accession>A0A843XR68</accession>
<organism evidence="2 3">
    <name type="scientific">Colocasia esculenta</name>
    <name type="common">Wild taro</name>
    <name type="synonym">Arum esculentum</name>
    <dbReference type="NCBI Taxonomy" id="4460"/>
    <lineage>
        <taxon>Eukaryota</taxon>
        <taxon>Viridiplantae</taxon>
        <taxon>Streptophyta</taxon>
        <taxon>Embryophyta</taxon>
        <taxon>Tracheophyta</taxon>
        <taxon>Spermatophyta</taxon>
        <taxon>Magnoliopsida</taxon>
        <taxon>Liliopsida</taxon>
        <taxon>Araceae</taxon>
        <taxon>Aroideae</taxon>
        <taxon>Colocasieae</taxon>
        <taxon>Colocasia</taxon>
    </lineage>
</organism>
<name>A0A843XR68_COLES</name>
<keyword evidence="3" id="KW-1185">Reference proteome</keyword>
<feature type="region of interest" description="Disordered" evidence="1">
    <location>
        <begin position="1"/>
        <end position="34"/>
    </location>
</feature>
<evidence type="ECO:0000313" key="3">
    <source>
        <dbReference type="Proteomes" id="UP000652761"/>
    </source>
</evidence>
<reference evidence="2" key="1">
    <citation type="submission" date="2017-07" db="EMBL/GenBank/DDBJ databases">
        <title>Taro Niue Genome Assembly and Annotation.</title>
        <authorList>
            <person name="Atibalentja N."/>
            <person name="Keating K."/>
            <person name="Fields C.J."/>
        </authorList>
    </citation>
    <scope>NUCLEOTIDE SEQUENCE</scope>
    <source>
        <strain evidence="2">Niue_2</strain>
        <tissue evidence="2">Leaf</tissue>
    </source>
</reference>
<protein>
    <submittedName>
        <fullName evidence="2">Uncharacterized protein</fullName>
    </submittedName>
</protein>
<evidence type="ECO:0000256" key="1">
    <source>
        <dbReference type="SAM" id="MobiDB-lite"/>
    </source>
</evidence>
<evidence type="ECO:0000313" key="2">
    <source>
        <dbReference type="EMBL" id="MQM21560.1"/>
    </source>
</evidence>
<feature type="compositionally biased region" description="Basic and acidic residues" evidence="1">
    <location>
        <begin position="1"/>
        <end position="22"/>
    </location>
</feature>
<sequence>METKSAHHLQEHPLRERERERGAVAAAASRRAGRGLCQSQSTSLQEKWSQEAAFGFVDLVSFMD</sequence>
<gene>
    <name evidence="2" type="ORF">Taro_054603</name>
</gene>
<dbReference type="AlphaFoldDB" id="A0A843XR68"/>
<dbReference type="EMBL" id="NMUH01011213">
    <property type="protein sequence ID" value="MQM21560.1"/>
    <property type="molecule type" value="Genomic_DNA"/>
</dbReference>
<proteinExistence type="predicted"/>
<comment type="caution">
    <text evidence="2">The sequence shown here is derived from an EMBL/GenBank/DDBJ whole genome shotgun (WGS) entry which is preliminary data.</text>
</comment>